<keyword evidence="7" id="KW-0677">Repeat</keyword>
<reference evidence="18" key="3">
    <citation type="submission" date="2020-12" db="UniProtKB">
        <authorList>
            <consortium name="EnsemblPlants"/>
        </authorList>
    </citation>
    <scope>IDENTIFICATION</scope>
</reference>
<dbReference type="SUPFAM" id="SSF56112">
    <property type="entry name" value="Protein kinase-like (PK-like)"/>
    <property type="match status" value="1"/>
</dbReference>
<dbReference type="EMBL" id="ABEU02000013">
    <property type="protein sequence ID" value="PNR41986.1"/>
    <property type="molecule type" value="Genomic_DNA"/>
</dbReference>
<dbReference type="KEGG" id="ppp:112290354"/>
<evidence type="ECO:0000259" key="16">
    <source>
        <dbReference type="PROSITE" id="PS50011"/>
    </source>
</evidence>
<evidence type="ECO:0000256" key="7">
    <source>
        <dbReference type="ARBA" id="ARBA00022737"/>
    </source>
</evidence>
<dbReference type="Pfam" id="PF07714">
    <property type="entry name" value="PK_Tyr_Ser-Thr"/>
    <property type="match status" value="1"/>
</dbReference>
<dbReference type="Gramene" id="Pp3c13_990V3.4">
    <property type="protein sequence ID" value="Pp3c13_990V3.4"/>
    <property type="gene ID" value="Pp3c13_990"/>
</dbReference>
<dbReference type="InterPro" id="IPR000719">
    <property type="entry name" value="Prot_kinase_dom"/>
</dbReference>
<dbReference type="Pfam" id="PF00560">
    <property type="entry name" value="LRR_1"/>
    <property type="match status" value="1"/>
</dbReference>
<dbReference type="STRING" id="3218.A0A2K1JKU3"/>
<dbReference type="InterPro" id="IPR011009">
    <property type="entry name" value="Kinase-like_dom_sf"/>
</dbReference>
<dbReference type="AlphaFoldDB" id="A0A2K1JKU3"/>
<dbReference type="Pfam" id="PF13516">
    <property type="entry name" value="LRR_6"/>
    <property type="match status" value="1"/>
</dbReference>
<dbReference type="PROSITE" id="PS51450">
    <property type="entry name" value="LRR"/>
    <property type="match status" value="1"/>
</dbReference>
<accession>A0A2K1JKU3</accession>
<dbReference type="PANTHER" id="PTHR48006:SF34">
    <property type="entry name" value="OS08G0203700 PROTEIN"/>
    <property type="match status" value="1"/>
</dbReference>
<keyword evidence="5 15" id="KW-0812">Transmembrane</keyword>
<dbReference type="GO" id="GO:0005524">
    <property type="term" value="F:ATP binding"/>
    <property type="evidence" value="ECO:0007669"/>
    <property type="project" value="UniProtKB-UniRule"/>
</dbReference>
<sequence>MDVRLGIEKYPLVHQPCFLAALFVLLCTPSICDGLFTWQTYKSQQLDGLQALLKAWKSTPKIESNLAGWNESQKYPCNQDVTEDIAPNWRGVQCLQYINCFYTNKENTTRDCSTYIIGLTLQNASIVGSLPRDIGYISTLTTLELTGNPQLTGPLPVTLNETSLYVLDLHDNAFEGEFPFFGDEYESLLTLDLSGNKFNGSFPYLQIKNMVFLQILNIARNDFKGPIPEPALENITQLVELDLSSNALNGTAPTLKTIKNLQVLDLSSNMFTGTLPDLTTMHSLRSVNLSRNAFTGAVLLSSFFNRTENNSLSVLDLSFNQLTTDPNFWNISELGSLQELYLDNNLINGTLNISQLHALGLLRTKITNSSSSTNSTSSVLRVLSLMNNNISKVIYDVNDIANTATVIKLQENPFCNFSDPNDGTRCFCEQFCSISGSTEDSKRKIVIIAVVVSVTSLLILLVSLAALLYRNTKYKRYLQLQVQQRFEEFEVKPTIFHYSELRTATRDFNADLKLGEGAFGAVYKGTLPNGNTMAIKQLFAKTSKGVDEFLNEVILLTGMKHRNLVNLKGCCIREQQRLLVYEYVDNSDVDQVLLTSSNKNLLNWHVRLKICLGVARGLHYLHALAHPKIIHRDIKASNILITKYYEAKIADFGLALFFPDEQSYILTKHVAGTKGYLAPEYASLGQLSDKVDVFSFGVLCLEIISGRRNIDEKYPLDKVYLTRWIWDLYRQDKLMDLVDKTMTLKDEEKMEVHRAINIALLCIQNEAEQRPSMEQVVAMLQGQGESEIVVLKPRSEEKLMENIKLVVEGKSSLGTIKEEDELSFLSSSRQSRKYLRDDYSTGVVLELSEIRLR</sequence>
<dbReference type="RefSeq" id="XP_024392296.1">
    <property type="nucleotide sequence ID" value="XM_024536528.2"/>
</dbReference>
<evidence type="ECO:0000313" key="18">
    <source>
        <dbReference type="EnsemblPlants" id="Pp3c13_990V3.1"/>
    </source>
</evidence>
<proteinExistence type="predicted"/>
<dbReference type="PROSITE" id="PS00107">
    <property type="entry name" value="PROTEIN_KINASE_ATP"/>
    <property type="match status" value="1"/>
</dbReference>
<keyword evidence="9" id="KW-0418">Kinase</keyword>
<evidence type="ECO:0000256" key="10">
    <source>
        <dbReference type="ARBA" id="ARBA00022840"/>
    </source>
</evidence>
<keyword evidence="4" id="KW-0808">Transferase</keyword>
<keyword evidence="6" id="KW-0732">Signal</keyword>
<feature type="binding site" evidence="14">
    <location>
        <position position="536"/>
    </location>
    <ligand>
        <name>ATP</name>
        <dbReference type="ChEBI" id="CHEBI:30616"/>
    </ligand>
</feature>
<organism evidence="17">
    <name type="scientific">Physcomitrium patens</name>
    <name type="common">Spreading-leaved earth moss</name>
    <name type="synonym">Physcomitrella patens</name>
    <dbReference type="NCBI Taxonomy" id="3218"/>
    <lineage>
        <taxon>Eukaryota</taxon>
        <taxon>Viridiplantae</taxon>
        <taxon>Streptophyta</taxon>
        <taxon>Embryophyta</taxon>
        <taxon>Bryophyta</taxon>
        <taxon>Bryophytina</taxon>
        <taxon>Bryopsida</taxon>
        <taxon>Funariidae</taxon>
        <taxon>Funariales</taxon>
        <taxon>Funariaceae</taxon>
        <taxon>Physcomitrium</taxon>
    </lineage>
</organism>
<dbReference type="Gene3D" id="3.30.200.20">
    <property type="entry name" value="Phosphorylase Kinase, domain 1"/>
    <property type="match status" value="1"/>
</dbReference>
<evidence type="ECO:0000256" key="9">
    <source>
        <dbReference type="ARBA" id="ARBA00022777"/>
    </source>
</evidence>
<dbReference type="OrthoDB" id="8891264at2759"/>
<evidence type="ECO:0000256" key="11">
    <source>
        <dbReference type="ARBA" id="ARBA00022989"/>
    </source>
</evidence>
<evidence type="ECO:0000256" key="6">
    <source>
        <dbReference type="ARBA" id="ARBA00022729"/>
    </source>
</evidence>
<evidence type="ECO:0000256" key="2">
    <source>
        <dbReference type="ARBA" id="ARBA00022527"/>
    </source>
</evidence>
<dbReference type="GeneID" id="112290354"/>
<keyword evidence="3" id="KW-0433">Leucine-rich repeat</keyword>
<dbReference type="EnsemblPlants" id="Pp3c13_990V3.1">
    <property type="protein sequence ID" value="Pp3c13_990V3.1"/>
    <property type="gene ID" value="Pp3c13_990"/>
</dbReference>
<dbReference type="Gene3D" id="3.80.10.10">
    <property type="entry name" value="Ribonuclease Inhibitor"/>
    <property type="match status" value="3"/>
</dbReference>
<dbReference type="InterPro" id="IPR008271">
    <property type="entry name" value="Ser/Thr_kinase_AS"/>
</dbReference>
<name>A0A2K1JKU3_PHYPA</name>
<comment type="subcellular location">
    <subcellularLocation>
        <location evidence="1">Membrane</location>
        <topology evidence="1">Single-pass type I membrane protein</topology>
    </subcellularLocation>
</comment>
<evidence type="ECO:0000256" key="15">
    <source>
        <dbReference type="SAM" id="Phobius"/>
    </source>
</evidence>
<dbReference type="InterPro" id="IPR032675">
    <property type="entry name" value="LRR_dom_sf"/>
</dbReference>
<evidence type="ECO:0000256" key="5">
    <source>
        <dbReference type="ARBA" id="ARBA00022692"/>
    </source>
</evidence>
<evidence type="ECO:0000256" key="13">
    <source>
        <dbReference type="ARBA" id="ARBA00023180"/>
    </source>
</evidence>
<dbReference type="SUPFAM" id="SSF52058">
    <property type="entry name" value="L domain-like"/>
    <property type="match status" value="1"/>
</dbReference>
<dbReference type="InterPro" id="IPR017441">
    <property type="entry name" value="Protein_kinase_ATP_BS"/>
</dbReference>
<dbReference type="FunCoup" id="A0A2K1JKU3">
    <property type="interactions" value="499"/>
</dbReference>
<keyword evidence="2" id="KW-0723">Serine/threonine-protein kinase</keyword>
<reference evidence="17 19" key="2">
    <citation type="journal article" date="2018" name="Plant J.">
        <title>The Physcomitrella patens chromosome-scale assembly reveals moss genome structure and evolution.</title>
        <authorList>
            <person name="Lang D."/>
            <person name="Ullrich K.K."/>
            <person name="Murat F."/>
            <person name="Fuchs J."/>
            <person name="Jenkins J."/>
            <person name="Haas F.B."/>
            <person name="Piednoel M."/>
            <person name="Gundlach H."/>
            <person name="Van Bel M."/>
            <person name="Meyberg R."/>
            <person name="Vives C."/>
            <person name="Morata J."/>
            <person name="Symeonidi A."/>
            <person name="Hiss M."/>
            <person name="Muchero W."/>
            <person name="Kamisugi Y."/>
            <person name="Saleh O."/>
            <person name="Blanc G."/>
            <person name="Decker E.L."/>
            <person name="van Gessel N."/>
            <person name="Grimwood J."/>
            <person name="Hayes R.D."/>
            <person name="Graham S.W."/>
            <person name="Gunter L.E."/>
            <person name="McDaniel S.F."/>
            <person name="Hoernstein S.N.W."/>
            <person name="Larsson A."/>
            <person name="Li F.W."/>
            <person name="Perroud P.F."/>
            <person name="Phillips J."/>
            <person name="Ranjan P."/>
            <person name="Rokshar D.S."/>
            <person name="Rothfels C.J."/>
            <person name="Schneider L."/>
            <person name="Shu S."/>
            <person name="Stevenson D.W."/>
            <person name="Thummler F."/>
            <person name="Tillich M."/>
            <person name="Villarreal Aguilar J.C."/>
            <person name="Widiez T."/>
            <person name="Wong G.K."/>
            <person name="Wymore A."/>
            <person name="Zhang Y."/>
            <person name="Zimmer A.D."/>
            <person name="Quatrano R.S."/>
            <person name="Mayer K.F.X."/>
            <person name="Goodstein D."/>
            <person name="Casacuberta J.M."/>
            <person name="Vandepoele K."/>
            <person name="Reski R."/>
            <person name="Cuming A.C."/>
            <person name="Tuskan G.A."/>
            <person name="Maumus F."/>
            <person name="Salse J."/>
            <person name="Schmutz J."/>
            <person name="Rensing S.A."/>
        </authorList>
    </citation>
    <scope>NUCLEOTIDE SEQUENCE [LARGE SCALE GENOMIC DNA]</scope>
    <source>
        <strain evidence="18 19">cv. Gransden 2004</strain>
    </source>
</reference>
<dbReference type="PROSITE" id="PS00108">
    <property type="entry name" value="PROTEIN_KINASE_ST"/>
    <property type="match status" value="1"/>
</dbReference>
<dbReference type="InterPro" id="IPR051824">
    <property type="entry name" value="LRR_Rcpt-Like_S/T_Kinase"/>
</dbReference>
<dbReference type="PaxDb" id="3218-PP1S176_85V6.1"/>
<evidence type="ECO:0000256" key="12">
    <source>
        <dbReference type="ARBA" id="ARBA00023136"/>
    </source>
</evidence>
<keyword evidence="12 15" id="KW-0472">Membrane</keyword>
<dbReference type="PANTHER" id="PTHR48006">
    <property type="entry name" value="LEUCINE-RICH REPEAT-CONTAINING PROTEIN DDB_G0281931-RELATED"/>
    <property type="match status" value="1"/>
</dbReference>
<dbReference type="Proteomes" id="UP000006727">
    <property type="component" value="Chromosome 13"/>
</dbReference>
<dbReference type="Gramene" id="Pp3c13_990V3.1">
    <property type="protein sequence ID" value="Pp3c13_990V3.1"/>
    <property type="gene ID" value="Pp3c13_990"/>
</dbReference>
<feature type="transmembrane region" description="Helical" evidence="15">
    <location>
        <begin position="445"/>
        <end position="469"/>
    </location>
</feature>
<evidence type="ECO:0000256" key="4">
    <source>
        <dbReference type="ARBA" id="ARBA00022679"/>
    </source>
</evidence>
<evidence type="ECO:0000256" key="8">
    <source>
        <dbReference type="ARBA" id="ARBA00022741"/>
    </source>
</evidence>
<keyword evidence="19" id="KW-1185">Reference proteome</keyword>
<dbReference type="FunFam" id="3.30.200.20:FF:000415">
    <property type="entry name" value="receptor-like serine/threonine-protein kinase NCRK"/>
    <property type="match status" value="1"/>
</dbReference>
<dbReference type="CDD" id="cd14066">
    <property type="entry name" value="STKc_IRAK"/>
    <property type="match status" value="1"/>
</dbReference>
<dbReference type="EnsemblPlants" id="Pp3c13_990V3.4">
    <property type="protein sequence ID" value="Pp3c13_990V3.4"/>
    <property type="gene ID" value="Pp3c13_990"/>
</dbReference>
<keyword evidence="13" id="KW-0325">Glycoprotein</keyword>
<feature type="domain" description="Protein kinase" evidence="16">
    <location>
        <begin position="508"/>
        <end position="789"/>
    </location>
</feature>
<gene>
    <name evidence="18" type="primary">LOC112290354</name>
    <name evidence="17" type="ORF">PHYPA_016815</name>
</gene>
<dbReference type="InterPro" id="IPR001611">
    <property type="entry name" value="Leu-rich_rpt"/>
</dbReference>
<dbReference type="Gene3D" id="1.10.510.10">
    <property type="entry name" value="Transferase(Phosphotransferase) domain 1"/>
    <property type="match status" value="1"/>
</dbReference>
<evidence type="ECO:0000313" key="17">
    <source>
        <dbReference type="EMBL" id="PNR41986.1"/>
    </source>
</evidence>
<dbReference type="FunFam" id="1.10.510.10:FF:000590">
    <property type="entry name" value="PR5-like receptor kinase"/>
    <property type="match status" value="1"/>
</dbReference>
<dbReference type="GO" id="GO:0016020">
    <property type="term" value="C:membrane"/>
    <property type="evidence" value="ECO:0000318"/>
    <property type="project" value="GO_Central"/>
</dbReference>
<evidence type="ECO:0000256" key="14">
    <source>
        <dbReference type="PROSITE-ProRule" id="PRU10141"/>
    </source>
</evidence>
<evidence type="ECO:0000313" key="19">
    <source>
        <dbReference type="Proteomes" id="UP000006727"/>
    </source>
</evidence>
<evidence type="ECO:0000256" key="3">
    <source>
        <dbReference type="ARBA" id="ARBA00022614"/>
    </source>
</evidence>
<dbReference type="InterPro" id="IPR001245">
    <property type="entry name" value="Ser-Thr/Tyr_kinase_cat_dom"/>
</dbReference>
<dbReference type="GO" id="GO:0004674">
    <property type="term" value="F:protein serine/threonine kinase activity"/>
    <property type="evidence" value="ECO:0000318"/>
    <property type="project" value="GO_Central"/>
</dbReference>
<keyword evidence="10 14" id="KW-0067">ATP-binding</keyword>
<protein>
    <recommendedName>
        <fullName evidence="16">Protein kinase domain-containing protein</fullName>
    </recommendedName>
</protein>
<evidence type="ECO:0000256" key="1">
    <source>
        <dbReference type="ARBA" id="ARBA00004479"/>
    </source>
</evidence>
<reference evidence="17 19" key="1">
    <citation type="journal article" date="2008" name="Science">
        <title>The Physcomitrella genome reveals evolutionary insights into the conquest of land by plants.</title>
        <authorList>
            <person name="Rensing S."/>
            <person name="Lang D."/>
            <person name="Zimmer A."/>
            <person name="Terry A."/>
            <person name="Salamov A."/>
            <person name="Shapiro H."/>
            <person name="Nishiyama T."/>
            <person name="Perroud P.-F."/>
            <person name="Lindquist E."/>
            <person name="Kamisugi Y."/>
            <person name="Tanahashi T."/>
            <person name="Sakakibara K."/>
            <person name="Fujita T."/>
            <person name="Oishi K."/>
            <person name="Shin-I T."/>
            <person name="Kuroki Y."/>
            <person name="Toyoda A."/>
            <person name="Suzuki Y."/>
            <person name="Hashimoto A."/>
            <person name="Yamaguchi K."/>
            <person name="Sugano A."/>
            <person name="Kohara Y."/>
            <person name="Fujiyama A."/>
            <person name="Anterola A."/>
            <person name="Aoki S."/>
            <person name="Ashton N."/>
            <person name="Barbazuk W.B."/>
            <person name="Barker E."/>
            <person name="Bennetzen J."/>
            <person name="Bezanilla M."/>
            <person name="Blankenship R."/>
            <person name="Cho S.H."/>
            <person name="Dutcher S."/>
            <person name="Estelle M."/>
            <person name="Fawcett J.A."/>
            <person name="Gundlach H."/>
            <person name="Hanada K."/>
            <person name="Heyl A."/>
            <person name="Hicks K.A."/>
            <person name="Hugh J."/>
            <person name="Lohr M."/>
            <person name="Mayer K."/>
            <person name="Melkozernov A."/>
            <person name="Murata T."/>
            <person name="Nelson D."/>
            <person name="Pils B."/>
            <person name="Prigge M."/>
            <person name="Reiss B."/>
            <person name="Renner T."/>
            <person name="Rombauts S."/>
            <person name="Rushton P."/>
            <person name="Sanderfoot A."/>
            <person name="Schween G."/>
            <person name="Shiu S.-H."/>
            <person name="Stueber K."/>
            <person name="Theodoulou F.L."/>
            <person name="Tu H."/>
            <person name="Van de Peer Y."/>
            <person name="Verrier P.J."/>
            <person name="Waters E."/>
            <person name="Wood A."/>
            <person name="Yang L."/>
            <person name="Cove D."/>
            <person name="Cuming A."/>
            <person name="Hasebe M."/>
            <person name="Lucas S."/>
            <person name="Mishler D.B."/>
            <person name="Reski R."/>
            <person name="Grigoriev I."/>
            <person name="Quatrano R.S."/>
            <person name="Boore J.L."/>
        </authorList>
    </citation>
    <scope>NUCLEOTIDE SEQUENCE [LARGE SCALE GENOMIC DNA]</scope>
    <source>
        <strain evidence="18 19">cv. Gransden 2004</strain>
    </source>
</reference>
<keyword evidence="11 15" id="KW-1133">Transmembrane helix</keyword>
<keyword evidence="8 14" id="KW-0547">Nucleotide-binding</keyword>
<dbReference type="FunFam" id="3.80.10.10:FF:000041">
    <property type="entry name" value="LRR receptor-like serine/threonine-protein kinase ERECTA"/>
    <property type="match status" value="1"/>
</dbReference>
<dbReference type="PROSITE" id="PS50011">
    <property type="entry name" value="PROTEIN_KINASE_DOM"/>
    <property type="match status" value="1"/>
</dbReference>
<dbReference type="SMART" id="SM00220">
    <property type="entry name" value="S_TKc"/>
    <property type="match status" value="1"/>
</dbReference>